<gene>
    <name evidence="1" type="ORF">KCG45_05135</name>
</gene>
<proteinExistence type="predicted"/>
<name>A0ABS6SLN6_9SPHN</name>
<dbReference type="Pfam" id="PF03091">
    <property type="entry name" value="CutA1"/>
    <property type="match status" value="1"/>
</dbReference>
<organism evidence="1 2">
    <name type="scientific">Erythrobacter ani</name>
    <dbReference type="NCBI Taxonomy" id="2827235"/>
    <lineage>
        <taxon>Bacteria</taxon>
        <taxon>Pseudomonadati</taxon>
        <taxon>Pseudomonadota</taxon>
        <taxon>Alphaproteobacteria</taxon>
        <taxon>Sphingomonadales</taxon>
        <taxon>Erythrobacteraceae</taxon>
        <taxon>Erythrobacter/Porphyrobacter group</taxon>
        <taxon>Erythrobacter</taxon>
    </lineage>
</organism>
<evidence type="ECO:0000313" key="1">
    <source>
        <dbReference type="EMBL" id="MBV7265554.1"/>
    </source>
</evidence>
<reference evidence="1 2" key="1">
    <citation type="submission" date="2021-04" db="EMBL/GenBank/DDBJ databases">
        <authorList>
            <person name="Pira H."/>
            <person name="Risdian C."/>
            <person name="Wink J."/>
        </authorList>
    </citation>
    <scope>NUCLEOTIDE SEQUENCE [LARGE SCALE GENOMIC DNA]</scope>
    <source>
        <strain evidence="1 2">WH131</strain>
    </source>
</reference>
<comment type="caution">
    <text evidence="1">The sequence shown here is derived from an EMBL/GenBank/DDBJ whole genome shotgun (WGS) entry which is preliminary data.</text>
</comment>
<protein>
    <submittedName>
        <fullName evidence="1">Divalent-cation tolerance protein CutA</fullName>
    </submittedName>
</protein>
<dbReference type="RefSeq" id="WP_218315996.1">
    <property type="nucleotide sequence ID" value="NZ_JAGSPB010000001.1"/>
</dbReference>
<sequence>MSGKGAALVWCPFPDRETARSAAGTLLDESLIACANIIGEIEAIFDWQETRSSGTEIAVLFKTTGERLEDLVSRLGELHPYDTPAITGWSCEQAHPATLDWLILQTRTSKK</sequence>
<accession>A0ABS6SLN6</accession>
<evidence type="ECO:0000313" key="2">
    <source>
        <dbReference type="Proteomes" id="UP000699975"/>
    </source>
</evidence>
<dbReference type="EMBL" id="JAGSPB010000001">
    <property type="protein sequence ID" value="MBV7265554.1"/>
    <property type="molecule type" value="Genomic_DNA"/>
</dbReference>
<dbReference type="Proteomes" id="UP000699975">
    <property type="component" value="Unassembled WGS sequence"/>
</dbReference>
<keyword evidence="2" id="KW-1185">Reference proteome</keyword>
<dbReference type="PANTHER" id="PTHR23419">
    <property type="entry name" value="DIVALENT CATION TOLERANCE CUTA-RELATED"/>
    <property type="match status" value="1"/>
</dbReference>
<dbReference type="InterPro" id="IPR004323">
    <property type="entry name" value="Ion_tolerance_CutA"/>
</dbReference>
<dbReference type="PANTHER" id="PTHR23419:SF8">
    <property type="entry name" value="FI09726P"/>
    <property type="match status" value="1"/>
</dbReference>